<evidence type="ECO:0000256" key="17">
    <source>
        <dbReference type="SAM" id="MobiDB-lite"/>
    </source>
</evidence>
<dbReference type="Proteomes" id="UP001501094">
    <property type="component" value="Unassembled WGS sequence"/>
</dbReference>
<accession>A0ABP4ZJE6</accession>
<sequence>MGLAEYLGVLRKYWMTITATTVLAVVLAVLATVLATPRYQASSQVFVSVRGGEDSVNAMVAGRNFSAEQVTSYTEIVTSPRVLEPVIEDLGLADTPMSLASRVRAERPKNTVLINIVASDASPSVAAAVANGIAASLAKVVPDLETEVGSDRSPVEISTIREAAIPGAPVSPQPALNVVLGLLAGLVLGVGIAVVRDLLDTRIRTAADVEAITGSSVIGSIPFEEHTRSQPLIVSESPQSPRAEAFRRLRTNLQFLEVGSSSRCFVVVSALPGEGKSTTSINLAITLADAGQRVAVVDGDLRRPSVSRYLGLEGSVGLTTVLIGKVALEDAVQPWGTENLHVLPSGQIPPNPSELLGSAQMVRTIEQLTQAYDVVLIDSAPLLPVTDGAILAKMTGGAILVVGAGVAHKAHVTEAAGALRTVDADLVGTVLNRSEVSERSTYRYRYYSSDEDVSPAGAQHGARDAGKRTHRPGNRPGGERRWPPVFSGR</sequence>
<keyword evidence="15" id="KW-0829">Tyrosine-protein kinase</keyword>
<evidence type="ECO:0000259" key="20">
    <source>
        <dbReference type="Pfam" id="PF13614"/>
    </source>
</evidence>
<evidence type="ECO:0000256" key="4">
    <source>
        <dbReference type="ARBA" id="ARBA00008883"/>
    </source>
</evidence>
<evidence type="ECO:0000313" key="22">
    <source>
        <dbReference type="Proteomes" id="UP001501094"/>
    </source>
</evidence>
<dbReference type="CDD" id="cd05387">
    <property type="entry name" value="BY-kinase"/>
    <property type="match status" value="1"/>
</dbReference>
<keyword evidence="10" id="KW-0547">Nucleotide-binding</keyword>
<dbReference type="InterPro" id="IPR025669">
    <property type="entry name" value="AAA_dom"/>
</dbReference>
<gene>
    <name evidence="21" type="ORF">GCM10009751_16850</name>
</gene>
<feature type="domain" description="Polysaccharide chain length determinant N-terminal" evidence="19">
    <location>
        <begin position="3"/>
        <end position="90"/>
    </location>
</feature>
<evidence type="ECO:0000256" key="13">
    <source>
        <dbReference type="ARBA" id="ARBA00022989"/>
    </source>
</evidence>
<keyword evidence="9 18" id="KW-0812">Transmembrane</keyword>
<dbReference type="InterPro" id="IPR003856">
    <property type="entry name" value="LPS_length_determ_N"/>
</dbReference>
<evidence type="ECO:0000256" key="3">
    <source>
        <dbReference type="ARBA" id="ARBA00007316"/>
    </source>
</evidence>
<feature type="region of interest" description="Disordered" evidence="17">
    <location>
        <begin position="451"/>
        <end position="489"/>
    </location>
</feature>
<dbReference type="Pfam" id="PF02706">
    <property type="entry name" value="Wzz"/>
    <property type="match status" value="1"/>
</dbReference>
<dbReference type="NCBIfam" id="TIGR01007">
    <property type="entry name" value="eps_fam"/>
    <property type="match status" value="1"/>
</dbReference>
<keyword evidence="12" id="KW-0067">ATP-binding</keyword>
<dbReference type="InterPro" id="IPR027417">
    <property type="entry name" value="P-loop_NTPase"/>
</dbReference>
<evidence type="ECO:0000256" key="16">
    <source>
        <dbReference type="ARBA" id="ARBA00051245"/>
    </source>
</evidence>
<dbReference type="PANTHER" id="PTHR32309">
    <property type="entry name" value="TYROSINE-PROTEIN KINASE"/>
    <property type="match status" value="1"/>
</dbReference>
<keyword evidence="11" id="KW-0418">Kinase</keyword>
<name>A0ABP4ZJE6_9MICO</name>
<evidence type="ECO:0000256" key="1">
    <source>
        <dbReference type="ARBA" id="ARBA00004429"/>
    </source>
</evidence>
<dbReference type="InterPro" id="IPR005702">
    <property type="entry name" value="Wzc-like_C"/>
</dbReference>
<dbReference type="InterPro" id="IPR050445">
    <property type="entry name" value="Bact_polysacc_biosynth/exp"/>
</dbReference>
<comment type="similarity">
    <text evidence="2">Belongs to the CpsC/CapA family.</text>
</comment>
<keyword evidence="13 18" id="KW-1133">Transmembrane helix</keyword>
<dbReference type="EMBL" id="BAAANL010000003">
    <property type="protein sequence ID" value="GAA1859990.1"/>
    <property type="molecule type" value="Genomic_DNA"/>
</dbReference>
<evidence type="ECO:0000256" key="15">
    <source>
        <dbReference type="ARBA" id="ARBA00023137"/>
    </source>
</evidence>
<evidence type="ECO:0000256" key="14">
    <source>
        <dbReference type="ARBA" id="ARBA00023136"/>
    </source>
</evidence>
<evidence type="ECO:0000256" key="10">
    <source>
        <dbReference type="ARBA" id="ARBA00022741"/>
    </source>
</evidence>
<evidence type="ECO:0000256" key="12">
    <source>
        <dbReference type="ARBA" id="ARBA00022840"/>
    </source>
</evidence>
<feature type="transmembrane region" description="Helical" evidence="18">
    <location>
        <begin position="175"/>
        <end position="195"/>
    </location>
</feature>
<dbReference type="SUPFAM" id="SSF52540">
    <property type="entry name" value="P-loop containing nucleoside triphosphate hydrolases"/>
    <property type="match status" value="1"/>
</dbReference>
<protein>
    <recommendedName>
        <fullName evidence="5">non-specific protein-tyrosine kinase</fullName>
        <ecNumber evidence="5">2.7.10.2</ecNumber>
    </recommendedName>
</protein>
<dbReference type="Pfam" id="PF13614">
    <property type="entry name" value="AAA_31"/>
    <property type="match status" value="1"/>
</dbReference>
<evidence type="ECO:0000256" key="5">
    <source>
        <dbReference type="ARBA" id="ARBA00011903"/>
    </source>
</evidence>
<evidence type="ECO:0000259" key="19">
    <source>
        <dbReference type="Pfam" id="PF02706"/>
    </source>
</evidence>
<dbReference type="Gene3D" id="3.40.50.300">
    <property type="entry name" value="P-loop containing nucleotide triphosphate hydrolases"/>
    <property type="match status" value="1"/>
</dbReference>
<evidence type="ECO:0000256" key="6">
    <source>
        <dbReference type="ARBA" id="ARBA00022475"/>
    </source>
</evidence>
<proteinExistence type="inferred from homology"/>
<keyword evidence="7" id="KW-0997">Cell inner membrane</keyword>
<keyword evidence="6" id="KW-1003">Cell membrane</keyword>
<keyword evidence="22" id="KW-1185">Reference proteome</keyword>
<evidence type="ECO:0000256" key="2">
    <source>
        <dbReference type="ARBA" id="ARBA00006683"/>
    </source>
</evidence>
<keyword evidence="8" id="KW-0808">Transferase</keyword>
<organism evidence="21 22">
    <name type="scientific">Myceligenerans crystallogenes</name>
    <dbReference type="NCBI Taxonomy" id="316335"/>
    <lineage>
        <taxon>Bacteria</taxon>
        <taxon>Bacillati</taxon>
        <taxon>Actinomycetota</taxon>
        <taxon>Actinomycetes</taxon>
        <taxon>Micrococcales</taxon>
        <taxon>Promicromonosporaceae</taxon>
        <taxon>Myceligenerans</taxon>
    </lineage>
</organism>
<dbReference type="RefSeq" id="WP_344101545.1">
    <property type="nucleotide sequence ID" value="NZ_BAAANL010000003.1"/>
</dbReference>
<comment type="similarity">
    <text evidence="3">Belongs to the CpsD/CapB family.</text>
</comment>
<comment type="catalytic activity">
    <reaction evidence="16">
        <text>L-tyrosyl-[protein] + ATP = O-phospho-L-tyrosyl-[protein] + ADP + H(+)</text>
        <dbReference type="Rhea" id="RHEA:10596"/>
        <dbReference type="Rhea" id="RHEA-COMP:10136"/>
        <dbReference type="Rhea" id="RHEA-COMP:20101"/>
        <dbReference type="ChEBI" id="CHEBI:15378"/>
        <dbReference type="ChEBI" id="CHEBI:30616"/>
        <dbReference type="ChEBI" id="CHEBI:46858"/>
        <dbReference type="ChEBI" id="CHEBI:61978"/>
        <dbReference type="ChEBI" id="CHEBI:456216"/>
        <dbReference type="EC" id="2.7.10.2"/>
    </reaction>
</comment>
<evidence type="ECO:0000256" key="7">
    <source>
        <dbReference type="ARBA" id="ARBA00022519"/>
    </source>
</evidence>
<feature type="domain" description="AAA" evidence="20">
    <location>
        <begin position="273"/>
        <end position="390"/>
    </location>
</feature>
<comment type="caution">
    <text evidence="21">The sequence shown here is derived from an EMBL/GenBank/DDBJ whole genome shotgun (WGS) entry which is preliminary data.</text>
</comment>
<evidence type="ECO:0000256" key="11">
    <source>
        <dbReference type="ARBA" id="ARBA00022777"/>
    </source>
</evidence>
<comment type="subcellular location">
    <subcellularLocation>
        <location evidence="1">Cell inner membrane</location>
        <topology evidence="1">Multi-pass membrane protein</topology>
    </subcellularLocation>
</comment>
<evidence type="ECO:0000256" key="8">
    <source>
        <dbReference type="ARBA" id="ARBA00022679"/>
    </source>
</evidence>
<evidence type="ECO:0000256" key="18">
    <source>
        <dbReference type="SAM" id="Phobius"/>
    </source>
</evidence>
<evidence type="ECO:0000313" key="21">
    <source>
        <dbReference type="EMBL" id="GAA1859990.1"/>
    </source>
</evidence>
<dbReference type="EC" id="2.7.10.2" evidence="5"/>
<comment type="similarity">
    <text evidence="4">Belongs to the etk/wzc family.</text>
</comment>
<dbReference type="PANTHER" id="PTHR32309:SF13">
    <property type="entry name" value="FERRIC ENTEROBACTIN TRANSPORT PROTEIN FEPE"/>
    <property type="match status" value="1"/>
</dbReference>
<evidence type="ECO:0000256" key="9">
    <source>
        <dbReference type="ARBA" id="ARBA00022692"/>
    </source>
</evidence>
<keyword evidence="14 18" id="KW-0472">Membrane</keyword>
<reference evidence="22" key="1">
    <citation type="journal article" date="2019" name="Int. J. Syst. Evol. Microbiol.">
        <title>The Global Catalogue of Microorganisms (GCM) 10K type strain sequencing project: providing services to taxonomists for standard genome sequencing and annotation.</title>
        <authorList>
            <consortium name="The Broad Institute Genomics Platform"/>
            <consortium name="The Broad Institute Genome Sequencing Center for Infectious Disease"/>
            <person name="Wu L."/>
            <person name="Ma J."/>
        </authorList>
    </citation>
    <scope>NUCLEOTIDE SEQUENCE [LARGE SCALE GENOMIC DNA]</scope>
    <source>
        <strain evidence="22">JCM 14326</strain>
    </source>
</reference>